<gene>
    <name evidence="3" type="ORF">N7498_009621</name>
</gene>
<keyword evidence="2" id="KW-1133">Transmembrane helix</keyword>
<protein>
    <submittedName>
        <fullName evidence="3">Uncharacterized protein</fullName>
    </submittedName>
</protein>
<keyword evidence="4" id="KW-1185">Reference proteome</keyword>
<keyword evidence="2" id="KW-0812">Transmembrane</keyword>
<evidence type="ECO:0000256" key="1">
    <source>
        <dbReference type="SAM" id="MobiDB-lite"/>
    </source>
</evidence>
<keyword evidence="2" id="KW-0472">Membrane</keyword>
<evidence type="ECO:0000313" key="3">
    <source>
        <dbReference type="EMBL" id="KAJ5190636.1"/>
    </source>
</evidence>
<comment type="caution">
    <text evidence="3">The sequence shown here is derived from an EMBL/GenBank/DDBJ whole genome shotgun (WGS) entry which is preliminary data.</text>
</comment>
<feature type="region of interest" description="Disordered" evidence="1">
    <location>
        <begin position="470"/>
        <end position="489"/>
    </location>
</feature>
<evidence type="ECO:0000313" key="4">
    <source>
        <dbReference type="Proteomes" id="UP001150904"/>
    </source>
</evidence>
<dbReference type="Proteomes" id="UP001150904">
    <property type="component" value="Unassembled WGS sequence"/>
</dbReference>
<proteinExistence type="predicted"/>
<organism evidence="3 4">
    <name type="scientific">Penicillium cinerascens</name>
    <dbReference type="NCBI Taxonomy" id="70096"/>
    <lineage>
        <taxon>Eukaryota</taxon>
        <taxon>Fungi</taxon>
        <taxon>Dikarya</taxon>
        <taxon>Ascomycota</taxon>
        <taxon>Pezizomycotina</taxon>
        <taxon>Eurotiomycetes</taxon>
        <taxon>Eurotiomycetidae</taxon>
        <taxon>Eurotiales</taxon>
        <taxon>Aspergillaceae</taxon>
        <taxon>Penicillium</taxon>
    </lineage>
</organism>
<dbReference type="GeneID" id="83183978"/>
<accession>A0A9W9JAA6</accession>
<dbReference type="OrthoDB" id="5381672at2759"/>
<reference evidence="3" key="2">
    <citation type="journal article" date="2023" name="IMA Fungus">
        <title>Comparative genomic study of the Penicillium genus elucidates a diverse pangenome and 15 lateral gene transfer events.</title>
        <authorList>
            <person name="Petersen C."/>
            <person name="Sorensen T."/>
            <person name="Nielsen M.R."/>
            <person name="Sondergaard T.E."/>
            <person name="Sorensen J.L."/>
            <person name="Fitzpatrick D.A."/>
            <person name="Frisvad J.C."/>
            <person name="Nielsen K.L."/>
        </authorList>
    </citation>
    <scope>NUCLEOTIDE SEQUENCE</scope>
    <source>
        <strain evidence="3">IBT 15544</strain>
    </source>
</reference>
<dbReference type="EMBL" id="JAPQKR010000016">
    <property type="protein sequence ID" value="KAJ5190636.1"/>
    <property type="molecule type" value="Genomic_DNA"/>
</dbReference>
<dbReference type="AlphaFoldDB" id="A0A9W9JAA6"/>
<evidence type="ECO:0000256" key="2">
    <source>
        <dbReference type="SAM" id="Phobius"/>
    </source>
</evidence>
<name>A0A9W9JAA6_9EURO</name>
<feature type="transmembrane region" description="Helical" evidence="2">
    <location>
        <begin position="403"/>
        <end position="429"/>
    </location>
</feature>
<reference evidence="3" key="1">
    <citation type="submission" date="2022-12" db="EMBL/GenBank/DDBJ databases">
        <authorList>
            <person name="Petersen C."/>
        </authorList>
    </citation>
    <scope>NUCLEOTIDE SEQUENCE</scope>
    <source>
        <strain evidence="3">IBT 15544</strain>
    </source>
</reference>
<dbReference type="RefSeq" id="XP_058303576.1">
    <property type="nucleotide sequence ID" value="XM_058456677.1"/>
</dbReference>
<sequence>MTTRQLLVLADKGWTDTVAIALHVIGGLVSPLQALLLSSRTIKVVGDLSHTEIFDIFTGGNARWAIIDGITTSPLTLDDLSGKTISVLSAASGARKTLASLSSMSDPFLCPLPMGYNTGILRRFAPRLNSSAEVTYMQPSDFPSNCSAPNYGLQTQYSGAGWGVEACAPDFTEVLYLNVTLKCDDLYTKISQSESRDWCFGTTLLEITARMRAGWFELPNYINAGVPGPLQAKDPIGLDYGSVKQTRYSKRDLVYATLNGNLEALQNPGPLLIMAWAIFAAPSSYMATCTIALNDAEFINHTDAIDIDFCSLPPLWNLLYRDFTLTVDPIQTWYPGTRRDWSSFVDWLMILNSKNGTKISTLNNAFTGGLFLANEVWMERVQSQTVTVYSDPGQDTVMPNISLGGMVVISTLLVIYLVALLSIATYAAVLPRWTESMNGFAMMRIGSIAEKAPLLVTYREDDISALDDTPGWIGGSPVEDQQEVEGEKDASTSVATLQLGASCRLRAK</sequence>